<feature type="region of interest" description="Disordered" evidence="1">
    <location>
        <begin position="646"/>
        <end position="726"/>
    </location>
</feature>
<dbReference type="EMBL" id="JBHUDP010000003">
    <property type="protein sequence ID" value="MFD1686080.1"/>
    <property type="molecule type" value="Genomic_DNA"/>
</dbReference>
<dbReference type="InterPro" id="IPR011748">
    <property type="entry name" value="Unchr_phage_tail-like"/>
</dbReference>
<comment type="caution">
    <text evidence="2">The sequence shown here is derived from an EMBL/GenBank/DDBJ whole genome shotgun (WGS) entry which is preliminary data.</text>
</comment>
<evidence type="ECO:0000313" key="3">
    <source>
        <dbReference type="Proteomes" id="UP001597092"/>
    </source>
</evidence>
<accession>A0ABD6DW35</accession>
<gene>
    <name evidence="2" type="ORF">ACFSAS_10700</name>
</gene>
<dbReference type="SUPFAM" id="SSF63829">
    <property type="entry name" value="Calcium-dependent phosphotriesterase"/>
    <property type="match status" value="1"/>
</dbReference>
<reference evidence="2 3" key="1">
    <citation type="journal article" date="2019" name="Int. J. Syst. Evol. Microbiol.">
        <title>The Global Catalogue of Microorganisms (GCM) 10K type strain sequencing project: providing services to taxonomists for standard genome sequencing and annotation.</title>
        <authorList>
            <consortium name="The Broad Institute Genomics Platform"/>
            <consortium name="The Broad Institute Genome Sequencing Center for Infectious Disease"/>
            <person name="Wu L."/>
            <person name="Ma J."/>
        </authorList>
    </citation>
    <scope>NUCLEOTIDE SEQUENCE [LARGE SCALE GENOMIC DNA]</scope>
    <source>
        <strain evidence="2 3">CGMCC 1.10387</strain>
    </source>
</reference>
<dbReference type="RefSeq" id="WP_256308706.1">
    <property type="nucleotide sequence ID" value="NZ_JANHAW010000003.1"/>
</dbReference>
<dbReference type="Gene3D" id="1.10.150.20">
    <property type="entry name" value="5' to 3' exonuclease, C-terminal subdomain"/>
    <property type="match status" value="1"/>
</dbReference>
<dbReference type="InterPro" id="IPR006521">
    <property type="entry name" value="Tail_protein_I"/>
</dbReference>
<dbReference type="AlphaFoldDB" id="A0ABD6DW35"/>
<feature type="compositionally biased region" description="Basic and acidic residues" evidence="1">
    <location>
        <begin position="650"/>
        <end position="670"/>
    </location>
</feature>
<organism evidence="2 3">
    <name type="scientific">Halobellus litoreus</name>
    <dbReference type="NCBI Taxonomy" id="755310"/>
    <lineage>
        <taxon>Archaea</taxon>
        <taxon>Methanobacteriati</taxon>
        <taxon>Methanobacteriota</taxon>
        <taxon>Stenosarchaea group</taxon>
        <taxon>Halobacteria</taxon>
        <taxon>Halobacteriales</taxon>
        <taxon>Haloferacaceae</taxon>
        <taxon>Halobellus</taxon>
    </lineage>
</organism>
<dbReference type="Proteomes" id="UP001597092">
    <property type="component" value="Unassembled WGS sequence"/>
</dbReference>
<feature type="region of interest" description="Disordered" evidence="1">
    <location>
        <begin position="170"/>
        <end position="192"/>
    </location>
</feature>
<keyword evidence="3" id="KW-1185">Reference proteome</keyword>
<protein>
    <submittedName>
        <fullName evidence="2">Phage tail protein</fullName>
    </submittedName>
</protein>
<proteinExistence type="predicted"/>
<evidence type="ECO:0000313" key="2">
    <source>
        <dbReference type="EMBL" id="MFD1686080.1"/>
    </source>
</evidence>
<sequence length="869" mass="93234">MSFAFVGTHTPARWAEWYRTNVAVSERGVAVATDPVPTYVSPSRLTEPQPFDAVDVAVDRCAVVFVLAADGDIYQYRSDRESMTRLACVWTSSESDDGGDTGDATTEEPVGIAATDDSLYVADADGRVQAISRHLFQTRWLTDGFASPVGVVATTGAVYVLDAGSPGASEANAGAENATVGDASGAGNGPDSAGRLVELAAGGESRTVVTGLSEPVDVATDTAGNVSILCRTADGPAVFLFPPATLGGAATTPGEPLVSPDEFRTRATGDEVVPSCLESVDAAELVVGVGSDAPGERTLFRYRAHDTAFERIPSFTTDSVALQTGRSGPDGGPPDLYVVDGSRRVHRLDAARQSRRNDGTGRYDATLVGRFDAAELGTEWHRVTMDIDPGDSRTQVRLRYAATDDEWQPTEGASPTAALETADGIDATDAERLRDAGVTTLGELASTEPGTLAAALAASGRSTSMSTLARLLEHARDALRVDVDTSRLDWRDLEQANPTDALLDDAEGRYLWVRLELVGNEFASPWVRRFRAYFPRQSYLRYLPDVYRNDERSAAFLERYLSLFESTFVDIEEEIGRANRYVDPAGVPAAHLPWLGEWLATEADDTWPTAARRELVAHAPALYKKRGTAEGLLAMIRLYLANSGSATADEPTRTRADGIGRRRTADEAARFDVTGSSADPNDSDPPVAAEPGATSRAAVGGERGSDSGPPDSQGRNIGDPLAADRQGTTARKSVYLVEHGDLRCIDSPPVEALYSRLLGCPEGFLVLLRPGIDDERARTVERIVDTQQPAHATGRAVHLRPWVRLAGGEQDDDPPTRGYHTYLGINTTLAERDFTVEEATLGQNAMLTEREATGQFDVKARLDRDARID</sequence>
<dbReference type="Gene3D" id="2.120.10.30">
    <property type="entry name" value="TolB, C-terminal domain"/>
    <property type="match status" value="1"/>
</dbReference>
<evidence type="ECO:0000256" key="1">
    <source>
        <dbReference type="SAM" id="MobiDB-lite"/>
    </source>
</evidence>
<name>A0ABD6DW35_9EURY</name>
<dbReference type="InterPro" id="IPR011042">
    <property type="entry name" value="6-blade_b-propeller_TolB-like"/>
</dbReference>
<dbReference type="Pfam" id="PF09684">
    <property type="entry name" value="Tail_P2_I"/>
    <property type="match status" value="1"/>
</dbReference>
<dbReference type="NCBIfam" id="TIGR02242">
    <property type="entry name" value="tail_TIGR02242"/>
    <property type="match status" value="1"/>
</dbReference>